<dbReference type="NCBIfam" id="TIGR01979">
    <property type="entry name" value="sufS"/>
    <property type="match status" value="1"/>
</dbReference>
<dbReference type="EC" id="2.8.1.7" evidence="3 8"/>
<name>A0A0B7GYR1_TREPH</name>
<evidence type="ECO:0000259" key="9">
    <source>
        <dbReference type="Pfam" id="PF00266"/>
    </source>
</evidence>
<evidence type="ECO:0000256" key="7">
    <source>
        <dbReference type="RuleBase" id="RU004504"/>
    </source>
</evidence>
<comment type="catalytic activity">
    <reaction evidence="6 8">
        <text>(sulfur carrier)-H + L-cysteine = (sulfur carrier)-SH + L-alanine</text>
        <dbReference type="Rhea" id="RHEA:43892"/>
        <dbReference type="Rhea" id="RHEA-COMP:14737"/>
        <dbReference type="Rhea" id="RHEA-COMP:14739"/>
        <dbReference type="ChEBI" id="CHEBI:29917"/>
        <dbReference type="ChEBI" id="CHEBI:35235"/>
        <dbReference type="ChEBI" id="CHEBI:57972"/>
        <dbReference type="ChEBI" id="CHEBI:64428"/>
        <dbReference type="EC" id="2.8.1.7"/>
    </reaction>
</comment>
<dbReference type="RefSeq" id="WP_024752789.1">
    <property type="nucleotide sequence ID" value="NZ_CDNC01000014.1"/>
</dbReference>
<evidence type="ECO:0000256" key="3">
    <source>
        <dbReference type="ARBA" id="ARBA00012239"/>
    </source>
</evidence>
<dbReference type="InterPro" id="IPR015424">
    <property type="entry name" value="PyrdxlP-dep_Trfase"/>
</dbReference>
<evidence type="ECO:0000256" key="2">
    <source>
        <dbReference type="ARBA" id="ARBA00010447"/>
    </source>
</evidence>
<evidence type="ECO:0000256" key="1">
    <source>
        <dbReference type="ARBA" id="ARBA00001933"/>
    </source>
</evidence>
<dbReference type="PANTHER" id="PTHR43586">
    <property type="entry name" value="CYSTEINE DESULFURASE"/>
    <property type="match status" value="1"/>
</dbReference>
<dbReference type="InterPro" id="IPR020578">
    <property type="entry name" value="Aminotrans_V_PyrdxlP_BS"/>
</dbReference>
<accession>A0A0B7GYR1</accession>
<keyword evidence="4 8" id="KW-0808">Transferase</keyword>
<feature type="domain" description="Aminotransferase class V" evidence="9">
    <location>
        <begin position="16"/>
        <end position="385"/>
    </location>
</feature>
<dbReference type="InterPro" id="IPR010970">
    <property type="entry name" value="Cys_dSase_SufS"/>
</dbReference>
<dbReference type="OrthoDB" id="9804366at2"/>
<dbReference type="Gene3D" id="3.40.640.10">
    <property type="entry name" value="Type I PLP-dependent aspartate aminotransferase-like (Major domain)"/>
    <property type="match status" value="1"/>
</dbReference>
<reference evidence="11" key="1">
    <citation type="submission" date="2015-01" db="EMBL/GenBank/DDBJ databases">
        <authorList>
            <person name="Manzoor Shahid"/>
            <person name="Zubair Saima"/>
        </authorList>
    </citation>
    <scope>NUCLEOTIDE SEQUENCE [LARGE SCALE GENOMIC DNA]</scope>
    <source>
        <strain evidence="11">V1</strain>
    </source>
</reference>
<protein>
    <recommendedName>
        <fullName evidence="3 8">Cysteine desulfurase</fullName>
        <ecNumber evidence="3 8">2.8.1.7</ecNumber>
    </recommendedName>
</protein>
<comment type="function">
    <text evidence="8">Catalyzes the removal of elemental sulfur and selenium atoms from L-cysteine, L-cystine, L-selenocysteine, and L-selenocystine to produce L-alanine.</text>
</comment>
<dbReference type="Gene3D" id="3.90.1150.10">
    <property type="entry name" value="Aspartate Aminotransferase, domain 1"/>
    <property type="match status" value="1"/>
</dbReference>
<keyword evidence="5 8" id="KW-0663">Pyridoxal phosphate</keyword>
<dbReference type="PANTHER" id="PTHR43586:SF8">
    <property type="entry name" value="CYSTEINE DESULFURASE 1, CHLOROPLASTIC"/>
    <property type="match status" value="1"/>
</dbReference>
<evidence type="ECO:0000313" key="11">
    <source>
        <dbReference type="Proteomes" id="UP000042527"/>
    </source>
</evidence>
<proteinExistence type="inferred from homology"/>
<comment type="cofactor">
    <cofactor evidence="1 7">
        <name>pyridoxal 5'-phosphate</name>
        <dbReference type="ChEBI" id="CHEBI:597326"/>
    </cofactor>
</comment>
<dbReference type="CDD" id="cd06453">
    <property type="entry name" value="SufS_like"/>
    <property type="match status" value="1"/>
</dbReference>
<evidence type="ECO:0000256" key="6">
    <source>
        <dbReference type="ARBA" id="ARBA00050776"/>
    </source>
</evidence>
<evidence type="ECO:0000313" key="10">
    <source>
        <dbReference type="EMBL" id="CEM61811.1"/>
    </source>
</evidence>
<gene>
    <name evidence="10" type="primary">csd</name>
    <name evidence="10" type="ORF">TPHV1_210044</name>
</gene>
<dbReference type="InterPro" id="IPR015422">
    <property type="entry name" value="PyrdxlP-dep_Trfase_small"/>
</dbReference>
<dbReference type="InterPro" id="IPR015421">
    <property type="entry name" value="PyrdxlP-dep_Trfase_major"/>
</dbReference>
<dbReference type="GO" id="GO:0006534">
    <property type="term" value="P:cysteine metabolic process"/>
    <property type="evidence" value="ECO:0007669"/>
    <property type="project" value="UniProtKB-UniRule"/>
</dbReference>
<dbReference type="SUPFAM" id="SSF53383">
    <property type="entry name" value="PLP-dependent transferases"/>
    <property type="match status" value="1"/>
</dbReference>
<dbReference type="GO" id="GO:0031071">
    <property type="term" value="F:cysteine desulfurase activity"/>
    <property type="evidence" value="ECO:0007669"/>
    <property type="project" value="UniProtKB-UniRule"/>
</dbReference>
<dbReference type="EMBL" id="CDNC01000014">
    <property type="protein sequence ID" value="CEM61811.1"/>
    <property type="molecule type" value="Genomic_DNA"/>
</dbReference>
<dbReference type="Pfam" id="PF00266">
    <property type="entry name" value="Aminotran_5"/>
    <property type="match status" value="1"/>
</dbReference>
<evidence type="ECO:0000256" key="8">
    <source>
        <dbReference type="RuleBase" id="RU004506"/>
    </source>
</evidence>
<dbReference type="InterPro" id="IPR000192">
    <property type="entry name" value="Aminotrans_V_dom"/>
</dbReference>
<dbReference type="Proteomes" id="UP000042527">
    <property type="component" value="Unassembled WGS sequence"/>
</dbReference>
<keyword evidence="11" id="KW-1185">Reference proteome</keyword>
<dbReference type="PROSITE" id="PS00595">
    <property type="entry name" value="AA_TRANSFER_CLASS_5"/>
    <property type="match status" value="1"/>
</dbReference>
<dbReference type="AlphaFoldDB" id="A0A0B7GYR1"/>
<comment type="similarity">
    <text evidence="2 8">Belongs to the class-V pyridoxal-phosphate-dependent aminotransferase family. Csd subfamily.</text>
</comment>
<dbReference type="GO" id="GO:0030170">
    <property type="term" value="F:pyridoxal phosphate binding"/>
    <property type="evidence" value="ECO:0007669"/>
    <property type="project" value="UniProtKB-UniRule"/>
</dbReference>
<organism evidence="10 11">
    <name type="scientific">Treponema phagedenis</name>
    <dbReference type="NCBI Taxonomy" id="162"/>
    <lineage>
        <taxon>Bacteria</taxon>
        <taxon>Pseudomonadati</taxon>
        <taxon>Spirochaetota</taxon>
        <taxon>Spirochaetia</taxon>
        <taxon>Spirochaetales</taxon>
        <taxon>Treponemataceae</taxon>
        <taxon>Treponema</taxon>
    </lineage>
</organism>
<evidence type="ECO:0000256" key="4">
    <source>
        <dbReference type="ARBA" id="ARBA00022679"/>
    </source>
</evidence>
<evidence type="ECO:0000256" key="5">
    <source>
        <dbReference type="ARBA" id="ARBA00022898"/>
    </source>
</evidence>
<sequence length="399" mass="44438">MYKNDFPLLARNPKIHYLDSAATSQRPQVVLDGLQKYFTDANGNAGRGSHSLAIASSLLVEETRKKVTEFIGAKNPDDIVFTKNCTESLNILAYCYALPFLQKDDEILIPVSNHHANLVTWQYAAEKTGAKLRFVYLQKDGSIDMQDFSAKLNERTKIVALSAVVNATGAVNPVQEVVRKAHDVGAIAIVDSAQAIMHAPQNVSELDCDFMVFSGHKFFSAFGVGVLYGKAALLKKMPPFLYGGEMIEYVSEEKSEYKEAPHKYEGGTLDSAAIVSLKYAIEYIQKIGYQNIAAVIGEVYHYALSEFKKLDFIETYHMQEKNNAGIIAFNVKDVHSHDTAYILNEYGVMVRSGHHCTQPLMNYLGINSCCRASISIYNTREDIDVMVEALKKVQQVFNS</sequence>